<dbReference type="GO" id="GO:0005886">
    <property type="term" value="C:plasma membrane"/>
    <property type="evidence" value="ECO:0007669"/>
    <property type="project" value="UniProtKB-SubCell"/>
</dbReference>
<evidence type="ECO:0000313" key="8">
    <source>
        <dbReference type="EMBL" id="QXI37840.1"/>
    </source>
</evidence>
<evidence type="ECO:0000256" key="2">
    <source>
        <dbReference type="ARBA" id="ARBA00022475"/>
    </source>
</evidence>
<dbReference type="Pfam" id="PF07690">
    <property type="entry name" value="MFS_1"/>
    <property type="match status" value="1"/>
</dbReference>
<feature type="transmembrane region" description="Helical" evidence="6">
    <location>
        <begin position="206"/>
        <end position="230"/>
    </location>
</feature>
<feature type="transmembrane region" description="Helical" evidence="6">
    <location>
        <begin position="242"/>
        <end position="260"/>
    </location>
</feature>
<feature type="transmembrane region" description="Helical" evidence="6">
    <location>
        <begin position="272"/>
        <end position="293"/>
    </location>
</feature>
<dbReference type="PROSITE" id="PS50850">
    <property type="entry name" value="MFS"/>
    <property type="match status" value="1"/>
</dbReference>
<feature type="transmembrane region" description="Helical" evidence="6">
    <location>
        <begin position="160"/>
        <end position="186"/>
    </location>
</feature>
<dbReference type="GO" id="GO:0022857">
    <property type="term" value="F:transmembrane transporter activity"/>
    <property type="evidence" value="ECO:0007669"/>
    <property type="project" value="InterPro"/>
</dbReference>
<dbReference type="EMBL" id="CP077095">
    <property type="protein sequence ID" value="QXI37840.1"/>
    <property type="molecule type" value="Genomic_DNA"/>
</dbReference>
<protein>
    <submittedName>
        <fullName evidence="8">MFS transporter</fullName>
    </submittedName>
</protein>
<reference evidence="8 9" key="2">
    <citation type="journal article" date="2021" name="Microorganisms">
        <title>The Ever-Expanding Pseudomonas Genus: Description of 43 New Species and Partition of the Pseudomonas putida Group.</title>
        <authorList>
            <person name="Girard L."/>
            <person name="Lood C."/>
            <person name="Hofte M."/>
            <person name="Vandamme P."/>
            <person name="Rokni-Zadeh H."/>
            <person name="van Noort V."/>
            <person name="Lavigne R."/>
            <person name="De Mot R."/>
        </authorList>
    </citation>
    <scope>NUCLEOTIDE SEQUENCE [LARGE SCALE GENOMIC DNA]</scope>
    <source>
        <strain evidence="8 9">RW9S1A</strain>
    </source>
</reference>
<keyword evidence="3 6" id="KW-0812">Transmembrane</keyword>
<evidence type="ECO:0000256" key="4">
    <source>
        <dbReference type="ARBA" id="ARBA00022989"/>
    </source>
</evidence>
<organism evidence="8 9">
    <name type="scientific">Pseudomonas xantholysinigenes</name>
    <dbReference type="NCBI Taxonomy" id="2745490"/>
    <lineage>
        <taxon>Bacteria</taxon>
        <taxon>Pseudomonadati</taxon>
        <taxon>Pseudomonadota</taxon>
        <taxon>Gammaproteobacteria</taxon>
        <taxon>Pseudomonadales</taxon>
        <taxon>Pseudomonadaceae</taxon>
        <taxon>Pseudomonas</taxon>
    </lineage>
</organism>
<accession>A0A9E6TXD3</accession>
<evidence type="ECO:0000259" key="7">
    <source>
        <dbReference type="PROSITE" id="PS50850"/>
    </source>
</evidence>
<dbReference type="InterPro" id="IPR050189">
    <property type="entry name" value="MFS_Efflux_Transporters"/>
</dbReference>
<dbReference type="InterPro" id="IPR036259">
    <property type="entry name" value="MFS_trans_sf"/>
</dbReference>
<dbReference type="PANTHER" id="PTHR43124">
    <property type="entry name" value="PURINE EFFLUX PUMP PBUE"/>
    <property type="match status" value="1"/>
</dbReference>
<dbReference type="InterPro" id="IPR011701">
    <property type="entry name" value="MFS"/>
</dbReference>
<dbReference type="PANTHER" id="PTHR43124:SF3">
    <property type="entry name" value="CHLORAMPHENICOL EFFLUX PUMP RV0191"/>
    <property type="match status" value="1"/>
</dbReference>
<name>A0A9E6TXD3_9PSED</name>
<evidence type="ECO:0000256" key="5">
    <source>
        <dbReference type="ARBA" id="ARBA00023136"/>
    </source>
</evidence>
<dbReference type="RefSeq" id="WP_186661360.1">
    <property type="nucleotide sequence ID" value="NZ_CP077095.1"/>
</dbReference>
<dbReference type="SUPFAM" id="SSF103473">
    <property type="entry name" value="MFS general substrate transporter"/>
    <property type="match status" value="1"/>
</dbReference>
<keyword evidence="9" id="KW-1185">Reference proteome</keyword>
<dbReference type="InterPro" id="IPR020846">
    <property type="entry name" value="MFS_dom"/>
</dbReference>
<feature type="transmembrane region" description="Helical" evidence="6">
    <location>
        <begin position="358"/>
        <end position="377"/>
    </location>
</feature>
<evidence type="ECO:0000256" key="1">
    <source>
        <dbReference type="ARBA" id="ARBA00004651"/>
    </source>
</evidence>
<feature type="transmembrane region" description="Helical" evidence="6">
    <location>
        <begin position="130"/>
        <end position="154"/>
    </location>
</feature>
<feature type="domain" description="Major facilitator superfamily (MFS) profile" evidence="7">
    <location>
        <begin position="6"/>
        <end position="383"/>
    </location>
</feature>
<feature type="transmembrane region" description="Helical" evidence="6">
    <location>
        <begin position="72"/>
        <end position="95"/>
    </location>
</feature>
<feature type="transmembrane region" description="Helical" evidence="6">
    <location>
        <begin position="299"/>
        <end position="318"/>
    </location>
</feature>
<keyword evidence="2" id="KW-1003">Cell membrane</keyword>
<gene>
    <name evidence="8" type="ORF">HU772_021325</name>
</gene>
<reference evidence="8 9" key="1">
    <citation type="journal article" date="2020" name="Microorganisms">
        <title>Reliable Identification of Environmental Pseudomonas Isolates Using the rpoD Gene.</title>
        <authorList>
            <consortium name="The Broad Institute Genome Sequencing Platform"/>
            <person name="Girard L."/>
            <person name="Lood C."/>
            <person name="Rokni-Zadeh H."/>
            <person name="van Noort V."/>
            <person name="Lavigne R."/>
            <person name="De Mot R."/>
        </authorList>
    </citation>
    <scope>NUCLEOTIDE SEQUENCE [LARGE SCALE GENOMIC DNA]</scope>
    <source>
        <strain evidence="8 9">RW9S1A</strain>
    </source>
</reference>
<feature type="transmembrane region" description="Helical" evidence="6">
    <location>
        <begin position="41"/>
        <end position="60"/>
    </location>
</feature>
<evidence type="ECO:0000256" key="3">
    <source>
        <dbReference type="ARBA" id="ARBA00022692"/>
    </source>
</evidence>
<sequence>MTSRRILYFSCLAVLLCQSGITFYLPMLPAIADDLNATDEFAALSLSLFLVGMGACVMLWGRLGATLGSSRILTWTLLLYGCCTFLLAVSPVAWVFLVLRLLQGALAGGISVAARALLVEQYDGKDLTRAYSSLSLCFVLSLGASQFIGAMIATLTNWRIAMLLVAIPCVLMATLKGWNIAAQHIVVPRRTGERTSLHKLIVQPRFILPVLVGGFGYSIIVVFSSAAPLLLQQSFNWSMWEYGLLGWPISIAYLIGTRLASTFATGYNEARMLRFSSASLLFSALIMLIASSLLKNSAYAIWLPYCLMLVAQGVAYPVSLSLASRQSTGAASPAMALIALVHQLLAALTNLISSSVGMSPTMLVMMCAGLASLAWLATRSKKMLP</sequence>
<dbReference type="Gene3D" id="1.20.1720.10">
    <property type="entry name" value="Multidrug resistance protein D"/>
    <property type="match status" value="1"/>
</dbReference>
<evidence type="ECO:0000313" key="9">
    <source>
        <dbReference type="Proteomes" id="UP000633418"/>
    </source>
</evidence>
<feature type="transmembrane region" description="Helical" evidence="6">
    <location>
        <begin position="101"/>
        <end position="118"/>
    </location>
</feature>
<comment type="subcellular location">
    <subcellularLocation>
        <location evidence="1">Cell membrane</location>
        <topology evidence="1">Multi-pass membrane protein</topology>
    </subcellularLocation>
</comment>
<feature type="transmembrane region" description="Helical" evidence="6">
    <location>
        <begin position="330"/>
        <end position="352"/>
    </location>
</feature>
<evidence type="ECO:0000256" key="6">
    <source>
        <dbReference type="SAM" id="Phobius"/>
    </source>
</evidence>
<keyword evidence="5 6" id="KW-0472">Membrane</keyword>
<keyword evidence="4 6" id="KW-1133">Transmembrane helix</keyword>
<dbReference type="KEGG" id="pxn:HU772_021325"/>
<dbReference type="Proteomes" id="UP000633418">
    <property type="component" value="Chromosome"/>
</dbReference>
<proteinExistence type="predicted"/>
<dbReference type="AlphaFoldDB" id="A0A9E6TXD3"/>